<keyword evidence="3" id="KW-1185">Reference proteome</keyword>
<evidence type="ECO:0000313" key="2">
    <source>
        <dbReference type="EMBL" id="KAG7383590.1"/>
    </source>
</evidence>
<feature type="region of interest" description="Disordered" evidence="1">
    <location>
        <begin position="247"/>
        <end position="309"/>
    </location>
</feature>
<evidence type="ECO:0000256" key="1">
    <source>
        <dbReference type="SAM" id="MobiDB-lite"/>
    </source>
</evidence>
<feature type="compositionally biased region" description="Low complexity" evidence="1">
    <location>
        <begin position="249"/>
        <end position="280"/>
    </location>
</feature>
<feature type="compositionally biased region" description="Polar residues" evidence="1">
    <location>
        <begin position="281"/>
        <end position="298"/>
    </location>
</feature>
<sequence length="309" mass="32926">MVTAAKHKLFALDLPWPWKRLDPQFSGAVLGIREFASNQLPANLSAMIATATALAFVAVATFGSSSVGAHGTLSKPGLEFTGEGYGGNFAALVPMSALTPQQGDIFTNYPDAGLNAAAFGRAFKASKYTSLKEFLLTNQDMSKGRTTMPKTPECGFTDPTSGPVQPLPDQVEWYGGKMNHDGPCEIWCDDEMVLPFTVNCAVTYPEGKFPYEKSQCQGKNRLTMYWMSTLLEWQVYIDCAKIGEGGPPASAATSTTSSTTASTTTSGAIATTTPVVTPAAQLTSTDNVGEEASSTTKPQCKRKLRPMGE</sequence>
<dbReference type="AlphaFoldDB" id="A0A8T1VUG5"/>
<dbReference type="OrthoDB" id="159016at2759"/>
<dbReference type="EMBL" id="JAGDFM010000172">
    <property type="protein sequence ID" value="KAG7383590.1"/>
    <property type="molecule type" value="Genomic_DNA"/>
</dbReference>
<organism evidence="2 3">
    <name type="scientific">Phytophthora pseudosyringae</name>
    <dbReference type="NCBI Taxonomy" id="221518"/>
    <lineage>
        <taxon>Eukaryota</taxon>
        <taxon>Sar</taxon>
        <taxon>Stramenopiles</taxon>
        <taxon>Oomycota</taxon>
        <taxon>Peronosporomycetes</taxon>
        <taxon>Peronosporales</taxon>
        <taxon>Peronosporaceae</taxon>
        <taxon>Phytophthora</taxon>
    </lineage>
</organism>
<gene>
    <name evidence="2" type="ORF">PHYPSEUDO_003516</name>
</gene>
<feature type="compositionally biased region" description="Basic residues" evidence="1">
    <location>
        <begin position="299"/>
        <end position="309"/>
    </location>
</feature>
<proteinExistence type="predicted"/>
<name>A0A8T1VUG5_9STRA</name>
<accession>A0A8T1VUG5</accession>
<evidence type="ECO:0000313" key="3">
    <source>
        <dbReference type="Proteomes" id="UP000694044"/>
    </source>
</evidence>
<reference evidence="2" key="1">
    <citation type="submission" date="2021-02" db="EMBL/GenBank/DDBJ databases">
        <authorList>
            <person name="Palmer J.M."/>
        </authorList>
    </citation>
    <scope>NUCLEOTIDE SEQUENCE</scope>
    <source>
        <strain evidence="2">SCRP734</strain>
    </source>
</reference>
<comment type="caution">
    <text evidence="2">The sequence shown here is derived from an EMBL/GenBank/DDBJ whole genome shotgun (WGS) entry which is preliminary data.</text>
</comment>
<dbReference type="Proteomes" id="UP000694044">
    <property type="component" value="Unassembled WGS sequence"/>
</dbReference>
<protein>
    <submittedName>
        <fullName evidence="2">Uncharacterized protein</fullName>
    </submittedName>
</protein>